<evidence type="ECO:0000256" key="7">
    <source>
        <dbReference type="ARBA" id="ARBA00076874"/>
    </source>
</evidence>
<evidence type="ECO:0000256" key="2">
    <source>
        <dbReference type="ARBA" id="ARBA00008954"/>
    </source>
</evidence>
<dbReference type="GO" id="GO:0030170">
    <property type="term" value="F:pyridoxal phosphate binding"/>
    <property type="evidence" value="ECO:0007669"/>
    <property type="project" value="InterPro"/>
</dbReference>
<dbReference type="GO" id="GO:0047589">
    <property type="term" value="F:5-aminovalerate transaminase activity"/>
    <property type="evidence" value="ECO:0007669"/>
    <property type="project" value="UniProtKB-EC"/>
</dbReference>
<dbReference type="RefSeq" id="WP_225308337.1">
    <property type="nucleotide sequence ID" value="NZ_CP042906.1"/>
</dbReference>
<gene>
    <name evidence="9" type="primary">gabT</name>
    <name evidence="9" type="ORF">FRZ44_37460</name>
</gene>
<dbReference type="PIRSF" id="PIRSF000521">
    <property type="entry name" value="Transaminase_4ab_Lys_Orn"/>
    <property type="match status" value="1"/>
</dbReference>
<dbReference type="GO" id="GO:0009063">
    <property type="term" value="P:amino acid catabolic process"/>
    <property type="evidence" value="ECO:0007669"/>
    <property type="project" value="UniProtKB-ARBA"/>
</dbReference>
<proteinExistence type="inferred from homology"/>
<evidence type="ECO:0000256" key="1">
    <source>
        <dbReference type="ARBA" id="ARBA00001933"/>
    </source>
</evidence>
<dbReference type="InterPro" id="IPR049704">
    <property type="entry name" value="Aminotrans_3_PPA_site"/>
</dbReference>
<keyword evidence="5 8" id="KW-0663">Pyridoxal phosphate</keyword>
<accession>A0A5J6MM49</accession>
<dbReference type="InterPro" id="IPR015421">
    <property type="entry name" value="PyrdxlP-dep_Trfase_major"/>
</dbReference>
<evidence type="ECO:0000256" key="8">
    <source>
        <dbReference type="RuleBase" id="RU003560"/>
    </source>
</evidence>
<protein>
    <recommendedName>
        <fullName evidence="7">5-aminovalerate transaminase</fullName>
        <ecNumber evidence="6">2.6.1.48</ecNumber>
    </recommendedName>
    <alternativeName>
        <fullName evidence="7">5-aminovalerate transaminase</fullName>
    </alternativeName>
</protein>
<evidence type="ECO:0000256" key="4">
    <source>
        <dbReference type="ARBA" id="ARBA00022679"/>
    </source>
</evidence>
<evidence type="ECO:0000313" key="10">
    <source>
        <dbReference type="Proteomes" id="UP000326202"/>
    </source>
</evidence>
<dbReference type="Gene3D" id="3.40.640.10">
    <property type="entry name" value="Type I PLP-dependent aspartate aminotransferase-like (Major domain)"/>
    <property type="match status" value="1"/>
</dbReference>
<dbReference type="InterPro" id="IPR050103">
    <property type="entry name" value="Class-III_PLP-dep_AT"/>
</dbReference>
<comment type="cofactor">
    <cofactor evidence="1">
        <name>pyridoxal 5'-phosphate</name>
        <dbReference type="ChEBI" id="CHEBI:597326"/>
    </cofactor>
</comment>
<dbReference type="GO" id="GO:0170033">
    <property type="term" value="P:L-amino acid metabolic process"/>
    <property type="evidence" value="ECO:0007669"/>
    <property type="project" value="UniProtKB-ARBA"/>
</dbReference>
<reference evidence="9 10" key="1">
    <citation type="submission" date="2019-08" db="EMBL/GenBank/DDBJ databases">
        <title>Hyperibacter terrae gen. nov., sp. nov. and Hyperibacter viscosus sp. nov., two new members in the family Rhodospirillaceae isolated from the rhizosphere of Hypericum perforatum.</title>
        <authorList>
            <person name="Noviana Z."/>
        </authorList>
    </citation>
    <scope>NUCLEOTIDE SEQUENCE [LARGE SCALE GENOMIC DNA]</scope>
    <source>
        <strain evidence="9 10">R5913</strain>
    </source>
</reference>
<keyword evidence="10" id="KW-1185">Reference proteome</keyword>
<dbReference type="FunFam" id="3.90.1150.10:FF:000022">
    <property type="entry name" value="4-aminobutyrate aminotransferase"/>
    <property type="match status" value="1"/>
</dbReference>
<keyword evidence="3" id="KW-0032">Aminotransferase</keyword>
<dbReference type="EMBL" id="CP042906">
    <property type="protein sequence ID" value="QEX18439.1"/>
    <property type="molecule type" value="Genomic_DNA"/>
</dbReference>
<keyword evidence="4" id="KW-0808">Transferase</keyword>
<dbReference type="CDD" id="cd00610">
    <property type="entry name" value="OAT_like"/>
    <property type="match status" value="1"/>
</dbReference>
<dbReference type="EC" id="2.6.1.48" evidence="6"/>
<dbReference type="Gene3D" id="3.90.1150.10">
    <property type="entry name" value="Aspartate Aminotransferase, domain 1"/>
    <property type="match status" value="1"/>
</dbReference>
<evidence type="ECO:0000313" key="9">
    <source>
        <dbReference type="EMBL" id="QEX18439.1"/>
    </source>
</evidence>
<dbReference type="PANTHER" id="PTHR11986:SF58">
    <property type="entry name" value="LEUCINE_METHIONINE RACEMASE"/>
    <property type="match status" value="1"/>
</dbReference>
<dbReference type="FunFam" id="3.40.640.10:FF:000013">
    <property type="entry name" value="4-aminobutyrate aminotransferase"/>
    <property type="match status" value="1"/>
</dbReference>
<dbReference type="KEGG" id="htq:FRZ44_37460"/>
<dbReference type="Pfam" id="PF00202">
    <property type="entry name" value="Aminotran_3"/>
    <property type="match status" value="1"/>
</dbReference>
<dbReference type="GO" id="GO:0009448">
    <property type="term" value="P:gamma-aminobutyric acid metabolic process"/>
    <property type="evidence" value="ECO:0007669"/>
    <property type="project" value="InterPro"/>
</dbReference>
<evidence type="ECO:0000256" key="5">
    <source>
        <dbReference type="ARBA" id="ARBA00022898"/>
    </source>
</evidence>
<dbReference type="Proteomes" id="UP000326202">
    <property type="component" value="Chromosome"/>
</dbReference>
<sequence>MATNQEMLQRRANAVPRGVGTAMPFYAAKAENAELWDIEGNRYIDFAGGIAVLNTGHRHPKVMKAVEQQMGKFTHTAFQVVAYDGYITLAERLNKAAPGNFAKKTIFFTTGAEALENAVKISRHYTNRPGVITFAGAFHGRTSLTMAMTGKVQPYKVGGPFVPEVYHVPFPNALHGVTVEQALAALQTLFKADIDPSRVACIVIEPVQGEGGFNIAPKDFVQALRKICDEHKILLVSDEVQAGIARTGKMFAIEHSGIAPDIIASAKSLAGGFPLSAVIGRAEVMDSVPPGGLGGTYAGSPLGVAAGNAVLEVIEEEKLLERADKMGKLMTERLNAMAKKNRFSCIGDVRGLGAMIAVELVKDRTTNEPDADLTKKVVTKAQENGLILLSCGVYSNVLRLLVPLTASDALVNEGLDIIEKSIDQSLN</sequence>
<dbReference type="GO" id="GO:0042802">
    <property type="term" value="F:identical protein binding"/>
    <property type="evidence" value="ECO:0007669"/>
    <property type="project" value="TreeGrafter"/>
</dbReference>
<dbReference type="SUPFAM" id="SSF53383">
    <property type="entry name" value="PLP-dependent transferases"/>
    <property type="match status" value="1"/>
</dbReference>
<dbReference type="GO" id="GO:0046395">
    <property type="term" value="P:carboxylic acid catabolic process"/>
    <property type="evidence" value="ECO:0007669"/>
    <property type="project" value="UniProtKB-ARBA"/>
</dbReference>
<comment type="similarity">
    <text evidence="2 8">Belongs to the class-III pyridoxal-phosphate-dependent aminotransferase family.</text>
</comment>
<dbReference type="NCBIfam" id="TIGR00700">
    <property type="entry name" value="GABAtrnsam"/>
    <property type="match status" value="1"/>
</dbReference>
<dbReference type="InterPro" id="IPR015424">
    <property type="entry name" value="PyrdxlP-dep_Trfase"/>
</dbReference>
<dbReference type="InterPro" id="IPR004632">
    <property type="entry name" value="4NH2But_aminotransferase_bac"/>
</dbReference>
<dbReference type="GO" id="GO:0170039">
    <property type="term" value="P:proteinogenic amino acid metabolic process"/>
    <property type="evidence" value="ECO:0007669"/>
    <property type="project" value="UniProtKB-ARBA"/>
</dbReference>
<dbReference type="GO" id="GO:0034386">
    <property type="term" value="F:4-aminobutyrate:2-oxoglutarate transaminase activity"/>
    <property type="evidence" value="ECO:0007669"/>
    <property type="project" value="InterPro"/>
</dbReference>
<dbReference type="PROSITE" id="PS00600">
    <property type="entry name" value="AA_TRANSFER_CLASS_3"/>
    <property type="match status" value="1"/>
</dbReference>
<evidence type="ECO:0000256" key="6">
    <source>
        <dbReference type="ARBA" id="ARBA00067022"/>
    </source>
</evidence>
<dbReference type="InterPro" id="IPR015422">
    <property type="entry name" value="PyrdxlP-dep_Trfase_small"/>
</dbReference>
<dbReference type="InterPro" id="IPR005814">
    <property type="entry name" value="Aminotrans_3"/>
</dbReference>
<dbReference type="AlphaFoldDB" id="A0A5J6MM49"/>
<organism evidence="9 10">
    <name type="scientific">Hypericibacter terrae</name>
    <dbReference type="NCBI Taxonomy" id="2602015"/>
    <lineage>
        <taxon>Bacteria</taxon>
        <taxon>Pseudomonadati</taxon>
        <taxon>Pseudomonadota</taxon>
        <taxon>Alphaproteobacteria</taxon>
        <taxon>Rhodospirillales</taxon>
        <taxon>Dongiaceae</taxon>
        <taxon>Hypericibacter</taxon>
    </lineage>
</organism>
<dbReference type="PANTHER" id="PTHR11986">
    <property type="entry name" value="AMINOTRANSFERASE CLASS III"/>
    <property type="match status" value="1"/>
</dbReference>
<evidence type="ECO:0000256" key="3">
    <source>
        <dbReference type="ARBA" id="ARBA00022576"/>
    </source>
</evidence>
<name>A0A5J6MM49_9PROT</name>